<sequence>MLCYLLAAAPPPVEVSSFGTALMPPDHCLDWIQRWVPGFVGAQISAVFCTGRESAQYCAAASVLCLFHPMLVSGVLFPC</sequence>
<organism evidence="1 2">
    <name type="scientific">Pangasius djambal</name>
    <dbReference type="NCBI Taxonomy" id="1691987"/>
    <lineage>
        <taxon>Eukaryota</taxon>
        <taxon>Metazoa</taxon>
        <taxon>Chordata</taxon>
        <taxon>Craniata</taxon>
        <taxon>Vertebrata</taxon>
        <taxon>Euteleostomi</taxon>
        <taxon>Actinopterygii</taxon>
        <taxon>Neopterygii</taxon>
        <taxon>Teleostei</taxon>
        <taxon>Ostariophysi</taxon>
        <taxon>Siluriformes</taxon>
        <taxon>Pangasiidae</taxon>
        <taxon>Pangasius</taxon>
    </lineage>
</organism>
<gene>
    <name evidence="1" type="ORF">PDJAM_G00185340</name>
</gene>
<dbReference type="EMBL" id="CM040977">
    <property type="protein sequence ID" value="MCJ8730518.1"/>
    <property type="molecule type" value="Genomic_DNA"/>
</dbReference>
<keyword evidence="2" id="KW-1185">Reference proteome</keyword>
<reference evidence="1" key="1">
    <citation type="submission" date="2020-02" db="EMBL/GenBank/DDBJ databases">
        <title>Genome sequencing of the panga catfish, Pangasius djambal.</title>
        <authorList>
            <person name="Wen M."/>
            <person name="Zahm M."/>
            <person name="Roques C."/>
            <person name="Cabau C."/>
            <person name="Klopp C."/>
            <person name="Donnadieu C."/>
            <person name="Jouanno E."/>
            <person name="Avarre J.-C."/>
            <person name="Campet M."/>
            <person name="Ha T."/>
            <person name="Dugue R."/>
            <person name="Lampietro C."/>
            <person name="Louis A."/>
            <person name="Herpin A."/>
            <person name="Echchiki A."/>
            <person name="Berthelot C."/>
            <person name="Parey E."/>
            <person name="Roest-Crollius H."/>
            <person name="Braasch I."/>
            <person name="Postlethwait J.H."/>
            <person name="Bobe J."/>
            <person name="Montfort J."/>
            <person name="Bouchez O."/>
            <person name="Begum T."/>
            <person name="Schartl M."/>
            <person name="Gustiano R."/>
            <person name="Guiguen Y."/>
        </authorList>
    </citation>
    <scope>NUCLEOTIDE SEQUENCE</scope>
    <source>
        <strain evidence="1">Pdj_M5554</strain>
    </source>
</reference>
<proteinExistence type="predicted"/>
<accession>A0ACC5Y4G3</accession>
<dbReference type="Proteomes" id="UP000830395">
    <property type="component" value="Chromosome 3"/>
</dbReference>
<name>A0ACC5Y4G3_9TELE</name>
<comment type="caution">
    <text evidence="1">The sequence shown here is derived from an EMBL/GenBank/DDBJ whole genome shotgun (WGS) entry which is preliminary data.</text>
</comment>
<protein>
    <submittedName>
        <fullName evidence="1">Uncharacterized protein</fullName>
    </submittedName>
</protein>
<evidence type="ECO:0000313" key="2">
    <source>
        <dbReference type="Proteomes" id="UP000830395"/>
    </source>
</evidence>
<evidence type="ECO:0000313" key="1">
    <source>
        <dbReference type="EMBL" id="MCJ8730518.1"/>
    </source>
</evidence>